<dbReference type="NCBIfam" id="NF037970">
    <property type="entry name" value="vanZ_1"/>
    <property type="match status" value="1"/>
</dbReference>
<feature type="transmembrane region" description="Helical" evidence="1">
    <location>
        <begin position="137"/>
        <end position="156"/>
    </location>
</feature>
<gene>
    <name evidence="3" type="ORF">J2Z76_000128</name>
</gene>
<keyword evidence="1" id="KW-1133">Transmembrane helix</keyword>
<evidence type="ECO:0000313" key="3">
    <source>
        <dbReference type="EMBL" id="MBP1924275.1"/>
    </source>
</evidence>
<feature type="transmembrane region" description="Helical" evidence="1">
    <location>
        <begin position="7"/>
        <end position="29"/>
    </location>
</feature>
<keyword evidence="1" id="KW-0812">Transmembrane</keyword>
<keyword evidence="4" id="KW-1185">Reference proteome</keyword>
<dbReference type="EMBL" id="JAGGKS010000001">
    <property type="protein sequence ID" value="MBP1924275.1"/>
    <property type="molecule type" value="Genomic_DNA"/>
</dbReference>
<dbReference type="InterPro" id="IPR006976">
    <property type="entry name" value="VanZ-like"/>
</dbReference>
<name>A0ABS4G9A8_9FIRM</name>
<comment type="caution">
    <text evidence="3">The sequence shown here is derived from an EMBL/GenBank/DDBJ whole genome shotgun (WGS) entry which is preliminary data.</text>
</comment>
<dbReference type="Pfam" id="PF04892">
    <property type="entry name" value="VanZ"/>
    <property type="match status" value="1"/>
</dbReference>
<feature type="domain" description="VanZ-like" evidence="2">
    <location>
        <begin position="14"/>
        <end position="150"/>
    </location>
</feature>
<evidence type="ECO:0000259" key="2">
    <source>
        <dbReference type="Pfam" id="PF04892"/>
    </source>
</evidence>
<evidence type="ECO:0000313" key="4">
    <source>
        <dbReference type="Proteomes" id="UP001519342"/>
    </source>
</evidence>
<dbReference type="Proteomes" id="UP001519342">
    <property type="component" value="Unassembled WGS sequence"/>
</dbReference>
<dbReference type="PIRSF" id="PIRSF019083">
    <property type="entry name" value="UCP019083_VanZ"/>
    <property type="match status" value="1"/>
</dbReference>
<proteinExistence type="predicted"/>
<sequence length="169" mass="18802">MSNNRKLFNAIIAWIPVILWMILIFSLSAQPASQSNGLSKDITKIVINTVGKVVPIDIEISTVTNLGAKLNHIVRKLGHFIEYLVLGVLVINAFKKCGYKNNKILIYSIIFCVLYASSDEIHQLFVPGRGGQVKDVIIDSFGSIVGITINEIIFLIKNKGKNYDNKSIR</sequence>
<dbReference type="InterPro" id="IPR016747">
    <property type="entry name" value="Phosphotransbutyrylase"/>
</dbReference>
<reference evidence="3 4" key="1">
    <citation type="submission" date="2021-03" db="EMBL/GenBank/DDBJ databases">
        <title>Genomic Encyclopedia of Type Strains, Phase IV (KMG-IV): sequencing the most valuable type-strain genomes for metagenomic binning, comparative biology and taxonomic classification.</title>
        <authorList>
            <person name="Goeker M."/>
        </authorList>
    </citation>
    <scope>NUCLEOTIDE SEQUENCE [LARGE SCALE GENOMIC DNA]</scope>
    <source>
        <strain evidence="3 4">DSM 24004</strain>
    </source>
</reference>
<accession>A0ABS4G9A8</accession>
<feature type="transmembrane region" description="Helical" evidence="1">
    <location>
        <begin position="106"/>
        <end position="125"/>
    </location>
</feature>
<protein>
    <submittedName>
        <fullName evidence="3">VanZ family protein</fullName>
    </submittedName>
</protein>
<organism evidence="3 4">
    <name type="scientific">Sedimentibacter acidaminivorans</name>
    <dbReference type="NCBI Taxonomy" id="913099"/>
    <lineage>
        <taxon>Bacteria</taxon>
        <taxon>Bacillati</taxon>
        <taxon>Bacillota</taxon>
        <taxon>Tissierellia</taxon>
        <taxon>Sedimentibacter</taxon>
    </lineage>
</organism>
<feature type="transmembrane region" description="Helical" evidence="1">
    <location>
        <begin position="77"/>
        <end position="94"/>
    </location>
</feature>
<dbReference type="RefSeq" id="WP_209510052.1">
    <property type="nucleotide sequence ID" value="NZ_JAGGKS010000001.1"/>
</dbReference>
<evidence type="ECO:0000256" key="1">
    <source>
        <dbReference type="SAM" id="Phobius"/>
    </source>
</evidence>
<keyword evidence="1" id="KW-0472">Membrane</keyword>